<evidence type="ECO:0000259" key="3">
    <source>
        <dbReference type="Pfam" id="PF25876"/>
    </source>
</evidence>
<dbReference type="Pfam" id="PF25967">
    <property type="entry name" value="RND-MFP_C"/>
    <property type="match status" value="1"/>
</dbReference>
<comment type="similarity">
    <text evidence="2">Belongs to the membrane fusion protein (MFP) (TC 8.A.1) family.</text>
</comment>
<dbReference type="Gene3D" id="1.10.287.470">
    <property type="entry name" value="Helix hairpin bin"/>
    <property type="match status" value="1"/>
</dbReference>
<feature type="domain" description="Multidrug resistance protein MdtA-like alpha-helical hairpin" evidence="3">
    <location>
        <begin position="114"/>
        <end position="183"/>
    </location>
</feature>
<dbReference type="SUPFAM" id="SSF111369">
    <property type="entry name" value="HlyD-like secretion proteins"/>
    <property type="match status" value="1"/>
</dbReference>
<dbReference type="PANTHER" id="PTHR30158">
    <property type="entry name" value="ACRA/E-RELATED COMPONENT OF DRUG EFFLUX TRANSPORTER"/>
    <property type="match status" value="1"/>
</dbReference>
<dbReference type="OrthoDB" id="9772050at2"/>
<dbReference type="Pfam" id="PF25944">
    <property type="entry name" value="Beta-barrel_RND"/>
    <property type="match status" value="1"/>
</dbReference>
<accession>E1K081</accession>
<proteinExistence type="inferred from homology"/>
<feature type="domain" description="Multidrug resistance protein MdtA-like beta-barrel" evidence="5">
    <location>
        <begin position="220"/>
        <end position="307"/>
    </location>
</feature>
<comment type="caution">
    <text evidence="7">The sequence shown here is derived from an EMBL/GenBank/DDBJ whole genome shotgun (WGS) entry which is preliminary data.</text>
</comment>
<reference evidence="7 8" key="1">
    <citation type="submission" date="2010-08" db="EMBL/GenBank/DDBJ databases">
        <title>The draft genome of Desulfovibrio fructosovorans JJ.</title>
        <authorList>
            <consortium name="US DOE Joint Genome Institute (JGI-PGF)"/>
            <person name="Lucas S."/>
            <person name="Copeland A."/>
            <person name="Lapidus A."/>
            <person name="Cheng J.-F."/>
            <person name="Bruce D."/>
            <person name="Goodwin L."/>
            <person name="Pitluck S."/>
            <person name="Land M.L."/>
            <person name="Hauser L."/>
            <person name="Chang Y.-J."/>
            <person name="Jeffries C."/>
            <person name="Wall J.D."/>
            <person name="Stahl D.A."/>
            <person name="Arkin A.P."/>
            <person name="Dehal P."/>
            <person name="Stolyar S.M."/>
            <person name="Hazen T.C."/>
            <person name="Woyke T.J."/>
        </authorList>
    </citation>
    <scope>NUCLEOTIDE SEQUENCE [LARGE SCALE GENOMIC DNA]</scope>
    <source>
        <strain evidence="7 8">JJ</strain>
    </source>
</reference>
<dbReference type="InterPro" id="IPR058627">
    <property type="entry name" value="MdtA-like_C"/>
</dbReference>
<dbReference type="InterPro" id="IPR058625">
    <property type="entry name" value="MdtA-like_BSH"/>
</dbReference>
<dbReference type="GO" id="GO:0022857">
    <property type="term" value="F:transmembrane transporter activity"/>
    <property type="evidence" value="ECO:0007669"/>
    <property type="project" value="InterPro"/>
</dbReference>
<evidence type="ECO:0000256" key="1">
    <source>
        <dbReference type="ARBA" id="ARBA00004196"/>
    </source>
</evidence>
<name>E1K081_SOLFR</name>
<gene>
    <name evidence="7" type="ORF">DesfrDRAFT_3281</name>
</gene>
<evidence type="ECO:0000256" key="2">
    <source>
        <dbReference type="ARBA" id="ARBA00009477"/>
    </source>
</evidence>
<protein>
    <submittedName>
        <fullName evidence="7">Efflux transporter, RND family, MFP subunit</fullName>
    </submittedName>
</protein>
<dbReference type="Pfam" id="PF25876">
    <property type="entry name" value="HH_MFP_RND"/>
    <property type="match status" value="1"/>
</dbReference>
<dbReference type="NCBIfam" id="TIGR01730">
    <property type="entry name" value="RND_mfp"/>
    <property type="match status" value="1"/>
</dbReference>
<dbReference type="Pfam" id="PF25917">
    <property type="entry name" value="BSH_RND"/>
    <property type="match status" value="1"/>
</dbReference>
<comment type="subcellular location">
    <subcellularLocation>
        <location evidence="1">Cell envelope</location>
    </subcellularLocation>
</comment>
<dbReference type="Proteomes" id="UP000006250">
    <property type="component" value="Unassembled WGS sequence"/>
</dbReference>
<dbReference type="STRING" id="596151.DesfrDRAFT_3281"/>
<evidence type="ECO:0000259" key="4">
    <source>
        <dbReference type="Pfam" id="PF25917"/>
    </source>
</evidence>
<dbReference type="EMBL" id="AECZ01000028">
    <property type="protein sequence ID" value="EFL49999.1"/>
    <property type="molecule type" value="Genomic_DNA"/>
</dbReference>
<feature type="domain" description="Multidrug resistance protein MdtA-like C-terminal permuted SH3" evidence="6">
    <location>
        <begin position="313"/>
        <end position="372"/>
    </location>
</feature>
<dbReference type="InterPro" id="IPR058626">
    <property type="entry name" value="MdtA-like_b-barrel"/>
</dbReference>
<evidence type="ECO:0000313" key="8">
    <source>
        <dbReference type="Proteomes" id="UP000006250"/>
    </source>
</evidence>
<dbReference type="GO" id="GO:0030313">
    <property type="term" value="C:cell envelope"/>
    <property type="evidence" value="ECO:0007669"/>
    <property type="project" value="UniProtKB-SubCell"/>
</dbReference>
<dbReference type="InterPro" id="IPR058624">
    <property type="entry name" value="MdtA-like_HH"/>
</dbReference>
<sequence>MPPSPRRIPVPFPACLLPAVLGLFLLWGCGNGDADKTKAAAPQAVAVMVAAQKPVVADVPVYAEYVGRLAAKENVDIRARVEGYLKERLFTEGSMVKKGDLLFVIEPRQYQESLQKARAELARQQTLLSRAQVDFTRFEKLYKQGAVSRDEYDTKLTRQHELEAGVTSAKSAVETAERDLGYTRIAAPITGRIGKAFVNVGNLVGKGDNTLLAEISSTDPIYVDFSISERDYLELVKAMQAGNGGKAQDFPLTLILADDSVYPLAGEADMAERAVDAKTGTLGVRGVFPNPDGILKPGQFGKVRVLLENRKGALLVPQRAIVDVQGSKSVYVVGPENKIEAKAVTIGGGQNGSFVIDSGLTPDDVVVVEGVTKVRPGVVVKVAPPPAKEGGGKE</sequence>
<dbReference type="eggNOG" id="COG0845">
    <property type="taxonomic scope" value="Bacteria"/>
</dbReference>
<dbReference type="Gene3D" id="2.40.50.100">
    <property type="match status" value="1"/>
</dbReference>
<organism evidence="7 8">
    <name type="scientific">Solidesulfovibrio fructosivorans JJ]</name>
    <dbReference type="NCBI Taxonomy" id="596151"/>
    <lineage>
        <taxon>Bacteria</taxon>
        <taxon>Pseudomonadati</taxon>
        <taxon>Thermodesulfobacteriota</taxon>
        <taxon>Desulfovibrionia</taxon>
        <taxon>Desulfovibrionales</taxon>
        <taxon>Desulfovibrionaceae</taxon>
        <taxon>Solidesulfovibrio</taxon>
    </lineage>
</organism>
<evidence type="ECO:0000259" key="6">
    <source>
        <dbReference type="Pfam" id="PF25967"/>
    </source>
</evidence>
<dbReference type="GO" id="GO:0046677">
    <property type="term" value="P:response to antibiotic"/>
    <property type="evidence" value="ECO:0007669"/>
    <property type="project" value="TreeGrafter"/>
</dbReference>
<feature type="domain" description="Multidrug resistance protein MdtA-like barrel-sandwich hybrid" evidence="4">
    <location>
        <begin position="74"/>
        <end position="213"/>
    </location>
</feature>
<dbReference type="InterPro" id="IPR006143">
    <property type="entry name" value="RND_pump_MFP"/>
</dbReference>
<dbReference type="RefSeq" id="WP_005995703.1">
    <property type="nucleotide sequence ID" value="NZ_AECZ01000028.1"/>
</dbReference>
<keyword evidence="8" id="KW-1185">Reference proteome</keyword>
<dbReference type="GO" id="GO:0005886">
    <property type="term" value="C:plasma membrane"/>
    <property type="evidence" value="ECO:0007669"/>
    <property type="project" value="TreeGrafter"/>
</dbReference>
<dbReference type="Gene3D" id="2.40.420.20">
    <property type="match status" value="1"/>
</dbReference>
<evidence type="ECO:0000313" key="7">
    <source>
        <dbReference type="EMBL" id="EFL49999.1"/>
    </source>
</evidence>
<dbReference type="AlphaFoldDB" id="E1K081"/>
<evidence type="ECO:0000259" key="5">
    <source>
        <dbReference type="Pfam" id="PF25944"/>
    </source>
</evidence>
<dbReference type="Gene3D" id="2.40.30.170">
    <property type="match status" value="1"/>
</dbReference>